<feature type="domain" description="Zinc finger DksA/TraR C4-type" evidence="6">
    <location>
        <begin position="40"/>
        <end position="73"/>
    </location>
</feature>
<keyword evidence="1" id="KW-0479">Metal-binding</keyword>
<evidence type="ECO:0000256" key="1">
    <source>
        <dbReference type="ARBA" id="ARBA00022723"/>
    </source>
</evidence>
<reference evidence="7 8" key="1">
    <citation type="submission" date="2022-06" db="EMBL/GenBank/DDBJ databases">
        <title>Dyella sp. Sa strain:Sa Genome sequencing.</title>
        <authorList>
            <person name="Park S."/>
        </authorList>
    </citation>
    <scope>NUCLEOTIDE SEQUENCE [LARGE SCALE GENOMIC DNA]</scope>
    <source>
        <strain evidence="7 8">Sa</strain>
    </source>
</reference>
<protein>
    <submittedName>
        <fullName evidence="7">TraR/DksA C4-type zinc finger protein</fullName>
    </submittedName>
</protein>
<dbReference type="InterPro" id="IPR000962">
    <property type="entry name" value="Znf_DskA_TraR"/>
</dbReference>
<evidence type="ECO:0000256" key="3">
    <source>
        <dbReference type="ARBA" id="ARBA00022833"/>
    </source>
</evidence>
<keyword evidence="8" id="KW-1185">Reference proteome</keyword>
<accession>A0ABT1FDC0</accession>
<evidence type="ECO:0000313" key="8">
    <source>
        <dbReference type="Proteomes" id="UP001204615"/>
    </source>
</evidence>
<dbReference type="Gene3D" id="1.20.120.910">
    <property type="entry name" value="DksA, coiled-coil domain"/>
    <property type="match status" value="1"/>
</dbReference>
<evidence type="ECO:0000259" key="6">
    <source>
        <dbReference type="Pfam" id="PF01258"/>
    </source>
</evidence>
<feature type="region of interest" description="Disordered" evidence="5">
    <location>
        <begin position="1"/>
        <end position="20"/>
    </location>
</feature>
<dbReference type="Proteomes" id="UP001204615">
    <property type="component" value="Unassembled WGS sequence"/>
</dbReference>
<evidence type="ECO:0000313" key="7">
    <source>
        <dbReference type="EMBL" id="MCP1375376.1"/>
    </source>
</evidence>
<evidence type="ECO:0000256" key="5">
    <source>
        <dbReference type="SAM" id="MobiDB-lite"/>
    </source>
</evidence>
<organism evidence="7 8">
    <name type="scientific">Dyella lutea</name>
    <dbReference type="NCBI Taxonomy" id="2950441"/>
    <lineage>
        <taxon>Bacteria</taxon>
        <taxon>Pseudomonadati</taxon>
        <taxon>Pseudomonadota</taxon>
        <taxon>Gammaproteobacteria</taxon>
        <taxon>Lysobacterales</taxon>
        <taxon>Rhodanobacteraceae</taxon>
        <taxon>Dyella</taxon>
    </lineage>
</organism>
<proteinExistence type="predicted"/>
<dbReference type="PROSITE" id="PS51128">
    <property type="entry name" value="ZF_DKSA_2"/>
    <property type="match status" value="1"/>
</dbReference>
<name>A0ABT1FDC0_9GAMM</name>
<dbReference type="Pfam" id="PF01258">
    <property type="entry name" value="zf-dskA_traR"/>
    <property type="match status" value="1"/>
</dbReference>
<evidence type="ECO:0000256" key="4">
    <source>
        <dbReference type="PROSITE-ProRule" id="PRU00510"/>
    </source>
</evidence>
<comment type="caution">
    <text evidence="4">Lacks conserved residue(s) required for the propagation of feature annotation.</text>
</comment>
<sequence length="80" mass="9205">MSDEIDRAQQRDAEDRDRAIEATRQRIAASFTARDRSIDGRCIDCDEPIEPARLQVLAGKTSRCASCARDHEHRMKGYRR</sequence>
<gene>
    <name evidence="7" type="ORF">NC595_15100</name>
</gene>
<evidence type="ECO:0000256" key="2">
    <source>
        <dbReference type="ARBA" id="ARBA00022771"/>
    </source>
</evidence>
<dbReference type="EMBL" id="JAMZEK010000003">
    <property type="protein sequence ID" value="MCP1375376.1"/>
    <property type="molecule type" value="Genomic_DNA"/>
</dbReference>
<comment type="caution">
    <text evidence="7">The sequence shown here is derived from an EMBL/GenBank/DDBJ whole genome shotgun (WGS) entry which is preliminary data.</text>
</comment>
<dbReference type="RefSeq" id="WP_253567823.1">
    <property type="nucleotide sequence ID" value="NZ_JAMZEK010000003.1"/>
</dbReference>
<keyword evidence="2" id="KW-0863">Zinc-finger</keyword>
<keyword evidence="3" id="KW-0862">Zinc</keyword>